<protein>
    <recommendedName>
        <fullName evidence="4">DUF4270 family protein</fullName>
    </recommendedName>
</protein>
<dbReference type="InterPro" id="IPR025366">
    <property type="entry name" value="DUF4270"/>
</dbReference>
<dbReference type="GeneID" id="92711373"/>
<dbReference type="eggNOG" id="ENOG502Z90P">
    <property type="taxonomic scope" value="Bacteria"/>
</dbReference>
<gene>
    <name evidence="2" type="ORF">SAMN05444350_105146</name>
</gene>
<dbReference type="AlphaFoldDB" id="A0A1M6D0X8"/>
<evidence type="ECO:0000256" key="1">
    <source>
        <dbReference type="SAM" id="SignalP"/>
    </source>
</evidence>
<keyword evidence="3" id="KW-1185">Reference proteome</keyword>
<proteinExistence type="predicted"/>
<evidence type="ECO:0000313" key="3">
    <source>
        <dbReference type="Proteomes" id="UP000184192"/>
    </source>
</evidence>
<dbReference type="EMBL" id="FQZN01000005">
    <property type="protein sequence ID" value="SHI66761.1"/>
    <property type="molecule type" value="Genomic_DNA"/>
</dbReference>
<organism evidence="2 3">
    <name type="scientific">Bacteroides stercorirosoris</name>
    <dbReference type="NCBI Taxonomy" id="871324"/>
    <lineage>
        <taxon>Bacteria</taxon>
        <taxon>Pseudomonadati</taxon>
        <taxon>Bacteroidota</taxon>
        <taxon>Bacteroidia</taxon>
        <taxon>Bacteroidales</taxon>
        <taxon>Bacteroidaceae</taxon>
        <taxon>Bacteroides</taxon>
    </lineage>
</organism>
<sequence>MKKLLYSLIVMLAAFCACQDENSKLGQSLVDSSFYNVYVDTCTVDISTILMDSIETRGDTVCQLGHYKDDSWGEVSAAYYAEYSVASFSPNEDYSYSFDSLVLRMTHTGHFWGDTLTQQRISVYRLKQPIILEDDDDLYNSTILPIESTPLSSFTFSPRPGIKKELEIRLPDELGKQLLNDLINEEEYFDSQDKFKDKFPGLAFIAENSGECITGFMVNDSSMAITLHYKEITNLRTEKELTFSVNKDYAYTNVRTDRTGTPLATMVSGIENLVHSNSMGMRAYMQGLTGFYNQIEFPHLNNLQDAGEIVSIEKAILYLYPLAQSYNRVNQLPEDIRLYITDENNVLEDYVYGSDGVTVQTGNLTVDEMSGRETYYSFDVTEFIRNNFGTWGIKRQKLLLAPPDDEMATTFNQIIFTNDPSRERQCRLDVRFKIYNEK</sequence>
<name>A0A1M6D0X8_9BACE</name>
<dbReference type="RefSeq" id="WP_025831391.1">
    <property type="nucleotide sequence ID" value="NZ_FQZN01000005.1"/>
</dbReference>
<evidence type="ECO:0000313" key="2">
    <source>
        <dbReference type="EMBL" id="SHI66761.1"/>
    </source>
</evidence>
<dbReference type="PROSITE" id="PS51257">
    <property type="entry name" value="PROKAR_LIPOPROTEIN"/>
    <property type="match status" value="1"/>
</dbReference>
<evidence type="ECO:0008006" key="4">
    <source>
        <dbReference type="Google" id="ProtNLM"/>
    </source>
</evidence>
<dbReference type="Proteomes" id="UP000184192">
    <property type="component" value="Unassembled WGS sequence"/>
</dbReference>
<keyword evidence="1" id="KW-0732">Signal</keyword>
<reference evidence="3" key="1">
    <citation type="submission" date="2016-11" db="EMBL/GenBank/DDBJ databases">
        <authorList>
            <person name="Varghese N."/>
            <person name="Submissions S."/>
        </authorList>
    </citation>
    <scope>NUCLEOTIDE SEQUENCE [LARGE SCALE GENOMIC DNA]</scope>
    <source>
        <strain evidence="3">DSM 26884</strain>
    </source>
</reference>
<dbReference type="Pfam" id="PF14092">
    <property type="entry name" value="DUF4270"/>
    <property type="match status" value="1"/>
</dbReference>
<feature type="chain" id="PRO_5009916557" description="DUF4270 family protein" evidence="1">
    <location>
        <begin position="20"/>
        <end position="438"/>
    </location>
</feature>
<feature type="signal peptide" evidence="1">
    <location>
        <begin position="1"/>
        <end position="19"/>
    </location>
</feature>
<accession>A0A1M6D0X8</accession>